<organism evidence="1 2">
    <name type="scientific">Microlunatus flavus</name>
    <dbReference type="NCBI Taxonomy" id="1036181"/>
    <lineage>
        <taxon>Bacteria</taxon>
        <taxon>Bacillati</taxon>
        <taxon>Actinomycetota</taxon>
        <taxon>Actinomycetes</taxon>
        <taxon>Propionibacteriales</taxon>
        <taxon>Propionibacteriaceae</taxon>
        <taxon>Microlunatus</taxon>
    </lineage>
</organism>
<reference evidence="2" key="1">
    <citation type="submission" date="2016-10" db="EMBL/GenBank/DDBJ databases">
        <authorList>
            <person name="Varghese N."/>
            <person name="Submissions S."/>
        </authorList>
    </citation>
    <scope>NUCLEOTIDE SEQUENCE [LARGE SCALE GENOMIC DNA]</scope>
    <source>
        <strain evidence="2">CGMCC 4.6856</strain>
    </source>
</reference>
<proteinExistence type="predicted"/>
<sequence length="371" mass="38628">MIQITFEGERMLVRTRVALVTATALSCAGLLGGAPATAVAPTATETPAKVTVVASGLEGPRQLSAKDGYLYVAESDAARATRVRLSNRAKRVVVRDVPNAQGVTKIGSRLYLAAGETPPDVPVPPVKGETRLYVAKPFAKPRVFANPYAFELKYNPDNQTQFGPDGKPLDAISNPYFLIPRRGPGFALMAGAGGNDVLAVSKKGKLTPFFVPSAITTGDCAKQKQNSDAGPSCDPVPTGLAYGPKSLLYVSGLSSEVPGEGRVYVVDKNGKLVKTLTGFDSPTGVAVAPDGTIYVSEALAGLAGPPPIDDTVGRIVKVAPDGKRTVAQVSQPTGLLWSGGKLYASTRALYGAFNQQPGKGQVVSVDLASFK</sequence>
<evidence type="ECO:0000313" key="2">
    <source>
        <dbReference type="Proteomes" id="UP000198504"/>
    </source>
</evidence>
<dbReference type="Gene3D" id="2.120.10.30">
    <property type="entry name" value="TolB, C-terminal domain"/>
    <property type="match status" value="1"/>
</dbReference>
<protein>
    <submittedName>
        <fullName evidence="1">Glucose/arabinose dehydrogenase, beta-propeller fold</fullName>
    </submittedName>
</protein>
<accession>A0A1H9IBM6</accession>
<dbReference type="AlphaFoldDB" id="A0A1H9IBM6"/>
<name>A0A1H9IBM6_9ACTN</name>
<dbReference type="NCBIfam" id="NF033206">
    <property type="entry name" value="ScyE_fam"/>
    <property type="match status" value="1"/>
</dbReference>
<dbReference type="EMBL" id="FOFA01000005">
    <property type="protein sequence ID" value="SEQ71932.1"/>
    <property type="molecule type" value="Genomic_DNA"/>
</dbReference>
<gene>
    <name evidence="1" type="ORF">SAMN05421756_105171</name>
</gene>
<evidence type="ECO:0000313" key="1">
    <source>
        <dbReference type="EMBL" id="SEQ71932.1"/>
    </source>
</evidence>
<keyword evidence="2" id="KW-1185">Reference proteome</keyword>
<dbReference type="InterPro" id="IPR048031">
    <property type="entry name" value="ScyD/ScyE-like"/>
</dbReference>
<dbReference type="Proteomes" id="UP000198504">
    <property type="component" value="Unassembled WGS sequence"/>
</dbReference>
<dbReference type="SUPFAM" id="SSF63825">
    <property type="entry name" value="YWTD domain"/>
    <property type="match status" value="1"/>
</dbReference>
<dbReference type="InterPro" id="IPR011042">
    <property type="entry name" value="6-blade_b-propeller_TolB-like"/>
</dbReference>
<dbReference type="STRING" id="1036181.SAMN05421756_105171"/>